<keyword evidence="2" id="KW-1185">Reference proteome</keyword>
<protein>
    <submittedName>
        <fullName evidence="1">Uncharacterized protein</fullName>
    </submittedName>
</protein>
<dbReference type="EMBL" id="CAESAQ020000028">
    <property type="protein sequence ID" value="CAB5496261.1"/>
    <property type="molecule type" value="Genomic_DNA"/>
</dbReference>
<reference evidence="1 2" key="1">
    <citation type="submission" date="2020-05" db="EMBL/GenBank/DDBJ databases">
        <authorList>
            <person name="Petersen J."/>
            <person name="Sayavedra L."/>
        </authorList>
    </citation>
    <scope>NUCLEOTIDE SEQUENCE [LARGE SCALE GENOMIC DNA]</scope>
    <source>
        <strain evidence="1">B thermophilus SOXS</strain>
    </source>
</reference>
<proteinExistence type="predicted"/>
<evidence type="ECO:0000313" key="1">
    <source>
        <dbReference type="EMBL" id="CAB5496261.1"/>
    </source>
</evidence>
<dbReference type="Proteomes" id="UP000643672">
    <property type="component" value="Unassembled WGS sequence"/>
</dbReference>
<comment type="caution">
    <text evidence="1">The sequence shown here is derived from an EMBL/GenBank/DDBJ whole genome shotgun (WGS) entry which is preliminary data.</text>
</comment>
<name>A0A8H8XAQ9_9GAMM</name>
<dbReference type="AlphaFoldDB" id="A0A8H8XAQ9"/>
<sequence>MTPFDEKKIKSLILGNQSLLIECCQHSGNIDESSIRIILLSSVETMQRFQLKIGVFFREVLTGCACSDDPLQAIMYENGYCELHAELNKTTALISF</sequence>
<organism evidence="1 2">
    <name type="scientific">Bathymodiolus thermophilus thioautotrophic gill symbiont</name>
    <dbReference type="NCBI Taxonomy" id="2360"/>
    <lineage>
        <taxon>Bacteria</taxon>
        <taxon>Pseudomonadati</taxon>
        <taxon>Pseudomonadota</taxon>
        <taxon>Gammaproteobacteria</taxon>
        <taxon>sulfur-oxidizing symbionts</taxon>
    </lineage>
</organism>
<accession>A0A8H8XAQ9</accession>
<evidence type="ECO:0000313" key="2">
    <source>
        <dbReference type="Proteomes" id="UP000643672"/>
    </source>
</evidence>
<dbReference type="RefSeq" id="WP_202762647.1">
    <property type="nucleotide sequence ID" value="NZ_CAESAQ020000028.1"/>
</dbReference>
<gene>
    <name evidence="1" type="ORF">THERMOS_470</name>
</gene>